<dbReference type="Proteomes" id="UP000077875">
    <property type="component" value="Chromosome"/>
</dbReference>
<name>A0A172YKD2_9GAMM</name>
<protein>
    <recommendedName>
        <fullName evidence="1">RES domain-containing protein</fullName>
    </recommendedName>
</protein>
<keyword evidence="3" id="KW-1185">Reference proteome</keyword>
<dbReference type="EMBL" id="CP015243">
    <property type="protein sequence ID" value="ANF59680.1"/>
    <property type="molecule type" value="Genomic_DNA"/>
</dbReference>
<sequence>MAKKTPEWQHAYRIVSSAFPPIDVFEDTLDPQELEHAFAIEAMTNDRLLEQAGELGRVPVEDRISGPGSSPIMAAFTHIGRPSRFSDGSYGVYYCASSLDAAIAETRYHLGRFLAATNEGSVEVTQRSYINSIIEPLHDVRANHPDLHDPDPTRYAHSQAFAARLRAEGAWGILYASVREPGEECAALFRPPALSIPIQGPHLRYVWDGKVQDITHVLEVTER</sequence>
<dbReference type="InterPro" id="IPR014914">
    <property type="entry name" value="RES_dom"/>
</dbReference>
<dbReference type="STRING" id="376489.A5892_13810"/>
<dbReference type="Pfam" id="PF08808">
    <property type="entry name" value="RES"/>
    <property type="match status" value="1"/>
</dbReference>
<reference evidence="2 3" key="1">
    <citation type="submission" date="2016-04" db="EMBL/GenBank/DDBJ databases">
        <title>Complete Genome Sequence of Halotalea alkalilenta IHB B 13600.</title>
        <authorList>
            <person name="Swarnkar M.K."/>
            <person name="Sharma A."/>
            <person name="Kaushal K."/>
            <person name="Soni R."/>
            <person name="Rana S."/>
            <person name="Singh A.K."/>
            <person name="Gulati A."/>
        </authorList>
    </citation>
    <scope>NUCLEOTIDE SEQUENCE [LARGE SCALE GENOMIC DNA]</scope>
    <source>
        <strain evidence="2 3">IHB B 13600</strain>
    </source>
</reference>
<evidence type="ECO:0000313" key="3">
    <source>
        <dbReference type="Proteomes" id="UP000077875"/>
    </source>
</evidence>
<feature type="domain" description="RES" evidence="1">
    <location>
        <begin position="75"/>
        <end position="200"/>
    </location>
</feature>
<gene>
    <name evidence="2" type="ORF">A5892_13810</name>
</gene>
<evidence type="ECO:0000259" key="1">
    <source>
        <dbReference type="SMART" id="SM00953"/>
    </source>
</evidence>
<dbReference type="SMART" id="SM00953">
    <property type="entry name" value="RES"/>
    <property type="match status" value="1"/>
</dbReference>
<accession>A0A172YKD2</accession>
<dbReference type="KEGG" id="haa:A5892_13810"/>
<dbReference type="AlphaFoldDB" id="A0A172YKD2"/>
<evidence type="ECO:0000313" key="2">
    <source>
        <dbReference type="EMBL" id="ANF59680.1"/>
    </source>
</evidence>
<organism evidence="2 3">
    <name type="scientific">Halotalea alkalilenta</name>
    <dbReference type="NCBI Taxonomy" id="376489"/>
    <lineage>
        <taxon>Bacteria</taxon>
        <taxon>Pseudomonadati</taxon>
        <taxon>Pseudomonadota</taxon>
        <taxon>Gammaproteobacteria</taxon>
        <taxon>Oceanospirillales</taxon>
        <taxon>Halomonadaceae</taxon>
        <taxon>Halotalea</taxon>
    </lineage>
</organism>
<proteinExistence type="predicted"/>